<dbReference type="InterPro" id="IPR001810">
    <property type="entry name" value="F-box_dom"/>
</dbReference>
<gene>
    <name evidence="3" type="primary">LOC117653659</name>
</gene>
<reference evidence="3" key="1">
    <citation type="submission" date="2025-08" db="UniProtKB">
        <authorList>
            <consortium name="RefSeq"/>
        </authorList>
    </citation>
    <scope>IDENTIFICATION</scope>
    <source>
        <tissue evidence="3">Total insect</tissue>
    </source>
</reference>
<dbReference type="InParanoid" id="A0A6P9AIU9"/>
<proteinExistence type="predicted"/>
<dbReference type="SMART" id="SM00256">
    <property type="entry name" value="FBOX"/>
    <property type="match status" value="1"/>
</dbReference>
<dbReference type="Gene3D" id="1.20.1280.50">
    <property type="match status" value="1"/>
</dbReference>
<dbReference type="Proteomes" id="UP000515158">
    <property type="component" value="Unplaced"/>
</dbReference>
<evidence type="ECO:0000313" key="2">
    <source>
        <dbReference type="Proteomes" id="UP000515158"/>
    </source>
</evidence>
<dbReference type="PROSITE" id="PS50181">
    <property type="entry name" value="FBOX"/>
    <property type="match status" value="1"/>
</dbReference>
<keyword evidence="2" id="KW-1185">Reference proteome</keyword>
<organism evidence="3">
    <name type="scientific">Thrips palmi</name>
    <name type="common">Melon thrips</name>
    <dbReference type="NCBI Taxonomy" id="161013"/>
    <lineage>
        <taxon>Eukaryota</taxon>
        <taxon>Metazoa</taxon>
        <taxon>Ecdysozoa</taxon>
        <taxon>Arthropoda</taxon>
        <taxon>Hexapoda</taxon>
        <taxon>Insecta</taxon>
        <taxon>Pterygota</taxon>
        <taxon>Neoptera</taxon>
        <taxon>Paraneoptera</taxon>
        <taxon>Thysanoptera</taxon>
        <taxon>Terebrantia</taxon>
        <taxon>Thripoidea</taxon>
        <taxon>Thripidae</taxon>
        <taxon>Thrips</taxon>
    </lineage>
</organism>
<dbReference type="AlphaFoldDB" id="A0A6P9AIU9"/>
<accession>A0A6P9AIU9</accession>
<dbReference type="InterPro" id="IPR036047">
    <property type="entry name" value="F-box-like_dom_sf"/>
</dbReference>
<dbReference type="Pfam" id="PF12937">
    <property type="entry name" value="F-box-like"/>
    <property type="match status" value="1"/>
</dbReference>
<evidence type="ECO:0000259" key="1">
    <source>
        <dbReference type="PROSITE" id="PS50181"/>
    </source>
</evidence>
<name>A0A6P9AIU9_THRPL</name>
<dbReference type="SUPFAM" id="SSF81383">
    <property type="entry name" value="F-box domain"/>
    <property type="match status" value="1"/>
</dbReference>
<feature type="domain" description="F-box" evidence="1">
    <location>
        <begin position="74"/>
        <end position="120"/>
    </location>
</feature>
<dbReference type="OrthoDB" id="6613462at2759"/>
<dbReference type="RefSeq" id="XP_034255356.1">
    <property type="nucleotide sequence ID" value="XM_034399465.1"/>
</dbReference>
<protein>
    <submittedName>
        <fullName evidence="3">Uncharacterized protein LOC117653659</fullName>
    </submittedName>
</protein>
<evidence type="ECO:0000313" key="3">
    <source>
        <dbReference type="RefSeq" id="XP_034255356.1"/>
    </source>
</evidence>
<sequence>MRTRNDLLSGVPGPLYRFSMNRCNREHLVRKMADKERALIAKYYDEDGNLVKRRRTRQQAKLASCVSSIQEFEASEIHTLPDEVLLLVFSRMQSAELLPLRLVCPRWNQLVLDPTVWRRREIVVSTGDWSPQVRGVGSTDLRTAASVLYVAPMLETLEIPPVRYLRGEKLMMAALLEGRCQMRSLTCDLALRVGADVHSALFRRLQPSLVALDVGLSHGASQGGSGMAAIKRHLANALELLDDSPLERLALRGSRGYSYPINLQLQDFEFKKLETLQSRFVFASWSSRGGWKENAIVMRFRRVCTTMRTYLPGVWRHVLNHTIGPDGPLQEDCPIRTVRT</sequence>
<dbReference type="GeneID" id="117653659"/>
<dbReference type="KEGG" id="tpal:117653659"/>